<evidence type="ECO:0000313" key="2">
    <source>
        <dbReference type="EMBL" id="EPE10056.1"/>
    </source>
</evidence>
<organism evidence="2 3">
    <name type="scientific">Ophiostoma piceae (strain UAMH 11346)</name>
    <name type="common">Sap stain fungus</name>
    <dbReference type="NCBI Taxonomy" id="1262450"/>
    <lineage>
        <taxon>Eukaryota</taxon>
        <taxon>Fungi</taxon>
        <taxon>Dikarya</taxon>
        <taxon>Ascomycota</taxon>
        <taxon>Pezizomycotina</taxon>
        <taxon>Sordariomycetes</taxon>
        <taxon>Sordariomycetidae</taxon>
        <taxon>Ophiostomatales</taxon>
        <taxon>Ophiostomataceae</taxon>
        <taxon>Ophiostoma</taxon>
    </lineage>
</organism>
<keyword evidence="3" id="KW-1185">Reference proteome</keyword>
<dbReference type="VEuPathDB" id="FungiDB:F503_05151"/>
<name>S3CDG3_OPHP1</name>
<dbReference type="HOGENOM" id="CLU_1185326_0_0_1"/>
<feature type="region of interest" description="Disordered" evidence="1">
    <location>
        <begin position="24"/>
        <end position="217"/>
    </location>
</feature>
<dbReference type="EMBL" id="KE148146">
    <property type="protein sequence ID" value="EPE10056.1"/>
    <property type="molecule type" value="Genomic_DNA"/>
</dbReference>
<feature type="compositionally biased region" description="Basic and acidic residues" evidence="1">
    <location>
        <begin position="207"/>
        <end position="217"/>
    </location>
</feature>
<feature type="compositionally biased region" description="Polar residues" evidence="1">
    <location>
        <begin position="138"/>
        <end position="149"/>
    </location>
</feature>
<evidence type="ECO:0000256" key="1">
    <source>
        <dbReference type="SAM" id="MobiDB-lite"/>
    </source>
</evidence>
<protein>
    <submittedName>
        <fullName evidence="2">Uncharacterized protein</fullName>
    </submittedName>
</protein>
<gene>
    <name evidence="2" type="ORF">F503_05151</name>
</gene>
<feature type="compositionally biased region" description="Polar residues" evidence="1">
    <location>
        <begin position="24"/>
        <end position="33"/>
    </location>
</feature>
<feature type="compositionally biased region" description="Pro residues" evidence="1">
    <location>
        <begin position="62"/>
        <end position="73"/>
    </location>
</feature>
<dbReference type="AlphaFoldDB" id="S3CDG3"/>
<proteinExistence type="predicted"/>
<evidence type="ECO:0000313" key="3">
    <source>
        <dbReference type="Proteomes" id="UP000016923"/>
    </source>
</evidence>
<reference evidence="2 3" key="1">
    <citation type="journal article" date="2013" name="BMC Genomics">
        <title>The genome and transcriptome of the pine saprophyte Ophiostoma piceae, and a comparison with the bark beetle-associated pine pathogen Grosmannia clavigera.</title>
        <authorList>
            <person name="Haridas S."/>
            <person name="Wang Y."/>
            <person name="Lim L."/>
            <person name="Massoumi Alamouti S."/>
            <person name="Jackman S."/>
            <person name="Docking R."/>
            <person name="Robertson G."/>
            <person name="Birol I."/>
            <person name="Bohlmann J."/>
            <person name="Breuil C."/>
        </authorList>
    </citation>
    <scope>NUCLEOTIDE SEQUENCE [LARGE SCALE GENOMIC DNA]</scope>
    <source>
        <strain evidence="2 3">UAMH 11346</strain>
    </source>
</reference>
<dbReference type="Proteomes" id="UP000016923">
    <property type="component" value="Unassembled WGS sequence"/>
</dbReference>
<feature type="compositionally biased region" description="Basic and acidic residues" evidence="1">
    <location>
        <begin position="181"/>
        <end position="192"/>
    </location>
</feature>
<accession>S3CDG3</accession>
<sequence length="234" mass="24649">MSPTPPTTPAGSGPSSVRAIVNWLETSGTNNNGGKRDKAGGLPAVSRDSHARTTSTLASPSPQAPSPKLPPLPKVLAPPRSSGKSIAAAPAVLSPPGHSAEPAKPGTSPAPVPSIHRGKGASEDYSLTMLRHNACFHQPQSTNRGQEQNGTRERKAAVRNGPGKKKSYGNLGEIRTSSSKTVEELSERHSVKGDGGGGTGNNRPRRYKEEVRTKPDSIKRRCQDEQLRILLLPS</sequence>